<accession>A0A1M6RXW9</accession>
<organism evidence="4 5">
    <name type="scientific">Chryseobacterium polytrichastri</name>
    <dbReference type="NCBI Taxonomy" id="1302687"/>
    <lineage>
        <taxon>Bacteria</taxon>
        <taxon>Pseudomonadati</taxon>
        <taxon>Bacteroidota</taxon>
        <taxon>Flavobacteriia</taxon>
        <taxon>Flavobacteriales</taxon>
        <taxon>Weeksellaceae</taxon>
        <taxon>Chryseobacterium group</taxon>
        <taxon>Chryseobacterium</taxon>
    </lineage>
</organism>
<evidence type="ECO:0000256" key="1">
    <source>
        <dbReference type="SAM" id="Phobius"/>
    </source>
</evidence>
<keyword evidence="1" id="KW-0472">Membrane</keyword>
<dbReference type="SUPFAM" id="SSF55874">
    <property type="entry name" value="ATPase domain of HSP90 chaperone/DNA topoisomerase II/histidine kinase"/>
    <property type="match status" value="1"/>
</dbReference>
<dbReference type="InterPro" id="IPR015943">
    <property type="entry name" value="WD40/YVTN_repeat-like_dom_sf"/>
</dbReference>
<dbReference type="Pfam" id="PF07495">
    <property type="entry name" value="Y_Y_Y"/>
    <property type="match status" value="1"/>
</dbReference>
<dbReference type="Gene3D" id="2.60.40.10">
    <property type="entry name" value="Immunoglobulins"/>
    <property type="match status" value="1"/>
</dbReference>
<evidence type="ECO:0000259" key="3">
    <source>
        <dbReference type="Pfam" id="PF07495"/>
    </source>
</evidence>
<keyword evidence="5" id="KW-1185">Reference proteome</keyword>
<feature type="domain" description="Signal transduction histidine kinase internal region" evidence="2">
    <location>
        <begin position="768"/>
        <end position="847"/>
    </location>
</feature>
<feature type="domain" description="Two component regulator three Y" evidence="3">
    <location>
        <begin position="655"/>
        <end position="718"/>
    </location>
</feature>
<reference evidence="5" key="1">
    <citation type="submission" date="2016-11" db="EMBL/GenBank/DDBJ databases">
        <authorList>
            <person name="Varghese N."/>
            <person name="Submissions S."/>
        </authorList>
    </citation>
    <scope>NUCLEOTIDE SEQUENCE [LARGE SCALE GENOMIC DNA]</scope>
    <source>
        <strain evidence="5">DSM 26899</strain>
    </source>
</reference>
<dbReference type="Pfam" id="PF07494">
    <property type="entry name" value="Reg_prop"/>
    <property type="match status" value="1"/>
</dbReference>
<dbReference type="InterPro" id="IPR010559">
    <property type="entry name" value="Sig_transdc_His_kin_internal"/>
</dbReference>
<dbReference type="STRING" id="1302687.SAMN05444267_1003105"/>
<evidence type="ECO:0000313" key="5">
    <source>
        <dbReference type="Proteomes" id="UP000184364"/>
    </source>
</evidence>
<dbReference type="Gene3D" id="3.30.565.10">
    <property type="entry name" value="Histidine kinase-like ATPase, C-terminal domain"/>
    <property type="match status" value="1"/>
</dbReference>
<dbReference type="InterPro" id="IPR036890">
    <property type="entry name" value="HATPase_C_sf"/>
</dbReference>
<dbReference type="Proteomes" id="UP000184364">
    <property type="component" value="Unassembled WGS sequence"/>
</dbReference>
<dbReference type="InterPro" id="IPR011123">
    <property type="entry name" value="Y_Y_Y"/>
</dbReference>
<dbReference type="PANTHER" id="PTHR34220:SF7">
    <property type="entry name" value="SENSOR HISTIDINE KINASE YPDA"/>
    <property type="match status" value="1"/>
</dbReference>
<dbReference type="Pfam" id="PF06580">
    <property type="entry name" value="His_kinase"/>
    <property type="match status" value="1"/>
</dbReference>
<dbReference type="SUPFAM" id="SSF69322">
    <property type="entry name" value="Tricorn protease domain 2"/>
    <property type="match status" value="1"/>
</dbReference>
<dbReference type="GO" id="GO:0000155">
    <property type="term" value="F:phosphorelay sensor kinase activity"/>
    <property type="evidence" value="ECO:0007669"/>
    <property type="project" value="InterPro"/>
</dbReference>
<protein>
    <submittedName>
        <fullName evidence="4">Y_Y_Y domain-containing protein</fullName>
    </submittedName>
</protein>
<sequence>MKKPTILYLISFIIFFSTFFPAQIPGLVNYSEENGLNSSYTYRLSQDNNGFIWVGSDNGLFRFDGKEFKQYNKKDGLKNIDVLACYPLSNGEIFINPFLNDFAYLKNGKIINSDTNKELRKIQFGHNPDIYIDKESLIIYTTYNPKNMYQYKNGKVSTIPLYFKNNPNITNYVFGFDPANHLLYLSDQKTNIQAYHIINKTTTSCNIPSTKGTAIFRKGDYFIFRHKRTIDIYKRENNYHFKKLQSYTIDENIHQMIVDKNYKIWLCLEKGGSLYFKESLLELDKLKLSTPTRLLDDYIINDIMMDKDNNAWFSTRNNGILFIGDRFFKNYIHLPIKNNSGYITAIAKNDNAIILGYNEAKSGIFNSKKIENIVLEKNRKIEHKAIYAKGNTVIFGLSLNLIQYNILTRKKEILRECNIKNIIPYTENSVLLCTSNDLTVYHYLNKTFTEILKERVYNALPYHQDSIFVGSFKDLYKLNSNTKKKTIFLEGYYFTDLKKLKQNVYIGATNLNGIILFNNKGITRKITEKDGLPTSQIKKIEVENDHTFWASTNSGLCRIEIKEKHFKINNFTQTDGLPSNVVAGCVIKNDTVYVGTSKGLGVLPIHDLFTQQKFIHKKVIINSVNIGNKEFFNTQQHLIGQTPNNNISFNLSFPDYTSQGKINYKYKVEGLNENWQISNSPIITFNTIPPGQYIFKVFGLGYNGKQSYISSDVAFEIKPKFWQTWWFKVFSILVFATVIFLLINLYFQKKRNKKLENLYYEKKIAELELQAIKAQINPHFIYNCLNSIQFLLYKKDYQETENYLDIFSHMIRKTLHYSEKTFMPISEEIEYLSLYLNMEKLRLKDQFEYKITVSEKVDKNWIIPSLLIQPFAENALKHGIANLKDRKGIIDISFNHIDSSLCITIEDNGVGINNTSESMGKANSFGVKLSQKRIETFKQLFDTHIILEINNLQDTQQKPGTQIKLYITPYENQNTSLHH</sequence>
<dbReference type="InterPro" id="IPR013783">
    <property type="entry name" value="Ig-like_fold"/>
</dbReference>
<keyword evidence="1" id="KW-0812">Transmembrane</keyword>
<dbReference type="InterPro" id="IPR050640">
    <property type="entry name" value="Bact_2-comp_sensor_kinase"/>
</dbReference>
<evidence type="ECO:0000313" key="4">
    <source>
        <dbReference type="EMBL" id="SHK37147.1"/>
    </source>
</evidence>
<dbReference type="PANTHER" id="PTHR34220">
    <property type="entry name" value="SENSOR HISTIDINE KINASE YPDA"/>
    <property type="match status" value="1"/>
</dbReference>
<evidence type="ECO:0000259" key="2">
    <source>
        <dbReference type="Pfam" id="PF06580"/>
    </source>
</evidence>
<keyword evidence="1" id="KW-1133">Transmembrane helix</keyword>
<dbReference type="GO" id="GO:0016020">
    <property type="term" value="C:membrane"/>
    <property type="evidence" value="ECO:0007669"/>
    <property type="project" value="InterPro"/>
</dbReference>
<proteinExistence type="predicted"/>
<dbReference type="AlphaFoldDB" id="A0A1M6RXW9"/>
<dbReference type="InterPro" id="IPR011110">
    <property type="entry name" value="Reg_prop"/>
</dbReference>
<dbReference type="Gene3D" id="2.130.10.10">
    <property type="entry name" value="YVTN repeat-like/Quinoprotein amine dehydrogenase"/>
    <property type="match status" value="3"/>
</dbReference>
<name>A0A1M6RXW9_9FLAO</name>
<gene>
    <name evidence="4" type="ORF">SAMN05444267_1003105</name>
</gene>
<feature type="transmembrane region" description="Helical" evidence="1">
    <location>
        <begin position="725"/>
        <end position="747"/>
    </location>
</feature>
<dbReference type="EMBL" id="FRAV01000003">
    <property type="protein sequence ID" value="SHK37147.1"/>
    <property type="molecule type" value="Genomic_DNA"/>
</dbReference>